<protein>
    <recommendedName>
        <fullName evidence="1">Aldehyde oxidase/xanthine dehydrogenase second molybdopterin binding domain-containing protein</fullName>
    </recommendedName>
</protein>
<reference evidence="2 3" key="2">
    <citation type="submission" date="2020-03" db="EMBL/GenBank/DDBJ databases">
        <authorList>
            <person name="Ichikawa N."/>
            <person name="Kimura A."/>
            <person name="Kitahashi Y."/>
            <person name="Uohara A."/>
        </authorList>
    </citation>
    <scope>NUCLEOTIDE SEQUENCE [LARGE SCALE GENOMIC DNA]</scope>
    <source>
        <strain evidence="2 3">NBRC 107702</strain>
    </source>
</reference>
<accession>A0A6F8XLB5</accession>
<dbReference type="Gene3D" id="3.30.365.10">
    <property type="entry name" value="Aldehyde oxidase/xanthine dehydrogenase, molybdopterin binding domain"/>
    <property type="match status" value="2"/>
</dbReference>
<gene>
    <name evidence="2" type="ORF">Pflav_009980</name>
</gene>
<dbReference type="SUPFAM" id="SSF56003">
    <property type="entry name" value="Molybdenum cofactor-binding domain"/>
    <property type="match status" value="1"/>
</dbReference>
<dbReference type="PANTHER" id="PTHR47495:SF2">
    <property type="entry name" value="ALDEHYDE DEHYDROGENASE"/>
    <property type="match status" value="1"/>
</dbReference>
<feature type="domain" description="Aldehyde oxidase/xanthine dehydrogenase second molybdopterin binding" evidence="1">
    <location>
        <begin position="12"/>
        <end position="118"/>
    </location>
</feature>
<dbReference type="InterPro" id="IPR037165">
    <property type="entry name" value="AldOxase/xan_DH_Mopterin-bd_sf"/>
</dbReference>
<sequence>MTFGRLLTTVGRSGIEATQQTQLDTEVAEQYELHSFGAHFCEVRVNCFTGEPRVTRFTTVVDAGRIVNAQATRSQLVGGVIFGIGQALLEDNPLELGTGRLAAANMADYMVPVNADIPDIDVHWLDRPDPYIGGLGTRGLGELGTVGSAAAVGNAIFNATGIRRRDLPITLDKLL</sequence>
<dbReference type="InterPro" id="IPR052516">
    <property type="entry name" value="N-heterocyclic_Hydroxylase"/>
</dbReference>
<proteinExistence type="predicted"/>
<reference evidence="2 3" key="1">
    <citation type="submission" date="2020-03" db="EMBL/GenBank/DDBJ databases">
        <title>Whole genome shotgun sequence of Phytohabitans flavus NBRC 107702.</title>
        <authorList>
            <person name="Komaki H."/>
            <person name="Tamura T."/>
        </authorList>
    </citation>
    <scope>NUCLEOTIDE SEQUENCE [LARGE SCALE GENOMIC DNA]</scope>
    <source>
        <strain evidence="2 3">NBRC 107702</strain>
    </source>
</reference>
<evidence type="ECO:0000313" key="2">
    <source>
        <dbReference type="EMBL" id="BCB74588.1"/>
    </source>
</evidence>
<evidence type="ECO:0000313" key="3">
    <source>
        <dbReference type="Proteomes" id="UP000502508"/>
    </source>
</evidence>
<dbReference type="Proteomes" id="UP000502508">
    <property type="component" value="Chromosome"/>
</dbReference>
<evidence type="ECO:0000259" key="1">
    <source>
        <dbReference type="Pfam" id="PF20256"/>
    </source>
</evidence>
<dbReference type="RefSeq" id="WP_197937956.1">
    <property type="nucleotide sequence ID" value="NZ_AP022870.1"/>
</dbReference>
<organism evidence="2 3">
    <name type="scientific">Phytohabitans flavus</name>
    <dbReference type="NCBI Taxonomy" id="1076124"/>
    <lineage>
        <taxon>Bacteria</taxon>
        <taxon>Bacillati</taxon>
        <taxon>Actinomycetota</taxon>
        <taxon>Actinomycetes</taxon>
        <taxon>Micromonosporales</taxon>
        <taxon>Micromonosporaceae</taxon>
    </lineage>
</organism>
<dbReference type="InterPro" id="IPR046867">
    <property type="entry name" value="AldOxase/xan_DH_MoCoBD2"/>
</dbReference>
<dbReference type="Pfam" id="PF20256">
    <property type="entry name" value="MoCoBD_2"/>
    <property type="match status" value="1"/>
</dbReference>
<dbReference type="AlphaFoldDB" id="A0A6F8XLB5"/>
<dbReference type="PANTHER" id="PTHR47495">
    <property type="entry name" value="ALDEHYDE DEHYDROGENASE"/>
    <property type="match status" value="1"/>
</dbReference>
<keyword evidence="3" id="KW-1185">Reference proteome</keyword>
<dbReference type="KEGG" id="pfla:Pflav_009980"/>
<name>A0A6F8XLB5_9ACTN</name>
<dbReference type="EMBL" id="AP022870">
    <property type="protein sequence ID" value="BCB74588.1"/>
    <property type="molecule type" value="Genomic_DNA"/>
</dbReference>
<dbReference type="GO" id="GO:0016491">
    <property type="term" value="F:oxidoreductase activity"/>
    <property type="evidence" value="ECO:0007669"/>
    <property type="project" value="InterPro"/>
</dbReference>